<evidence type="ECO:0000256" key="4">
    <source>
        <dbReference type="ARBA" id="ARBA00023143"/>
    </source>
</evidence>
<keyword evidence="9" id="KW-0966">Cell projection</keyword>
<dbReference type="Pfam" id="PF00460">
    <property type="entry name" value="Flg_bb_rod"/>
    <property type="match status" value="1"/>
</dbReference>
<evidence type="ECO:0000313" key="9">
    <source>
        <dbReference type="EMBL" id="QCD45477.1"/>
    </source>
</evidence>
<keyword evidence="9" id="KW-0969">Cilium</keyword>
<dbReference type="RefSeq" id="WP_034969339.1">
    <property type="nucleotide sequence ID" value="NZ_CP012542.1"/>
</dbReference>
<evidence type="ECO:0000256" key="6">
    <source>
        <dbReference type="RuleBase" id="RU362062"/>
    </source>
</evidence>
<evidence type="ECO:0000256" key="1">
    <source>
        <dbReference type="ARBA" id="ARBA00004117"/>
    </source>
</evidence>
<dbReference type="EMBL" id="CP012542">
    <property type="protein sequence ID" value="QCD45477.1"/>
    <property type="molecule type" value="Genomic_DNA"/>
</dbReference>
<proteinExistence type="inferred from homology"/>
<dbReference type="GO" id="GO:0030694">
    <property type="term" value="C:bacterial-type flagellum basal body, rod"/>
    <property type="evidence" value="ECO:0007669"/>
    <property type="project" value="UniProtKB-UniRule"/>
</dbReference>
<organism evidence="9 10">
    <name type="scientific">Campylobacter mucosalis CCUG 21559</name>
    <dbReference type="NCBI Taxonomy" id="1032067"/>
    <lineage>
        <taxon>Bacteria</taxon>
        <taxon>Pseudomonadati</taxon>
        <taxon>Campylobacterota</taxon>
        <taxon>Epsilonproteobacteria</taxon>
        <taxon>Campylobacterales</taxon>
        <taxon>Campylobacteraceae</taxon>
        <taxon>Campylobacter</taxon>
    </lineage>
</organism>
<dbReference type="PANTHER" id="PTHR30435:SF2">
    <property type="entry name" value="FLAGELLAR BASAL-BODY ROD PROTEIN FLGC"/>
    <property type="match status" value="1"/>
</dbReference>
<accession>A0A6G5QIR8</accession>
<dbReference type="InterPro" id="IPR019776">
    <property type="entry name" value="Flagellar_basal_body_rod_CS"/>
</dbReference>
<evidence type="ECO:0000313" key="10">
    <source>
        <dbReference type="Proteomes" id="UP000503264"/>
    </source>
</evidence>
<evidence type="ECO:0000259" key="8">
    <source>
        <dbReference type="Pfam" id="PF06429"/>
    </source>
</evidence>
<comment type="similarity">
    <text evidence="2">Belongs to the flagella basal body rod proteins family.</text>
</comment>
<keyword evidence="10" id="KW-1185">Reference proteome</keyword>
<dbReference type="NCBIfam" id="TIGR01395">
    <property type="entry name" value="FlgC"/>
    <property type="match status" value="1"/>
</dbReference>
<dbReference type="Pfam" id="PF06429">
    <property type="entry name" value="Flg_bbr_C"/>
    <property type="match status" value="1"/>
</dbReference>
<evidence type="ECO:0000256" key="2">
    <source>
        <dbReference type="ARBA" id="ARBA00009677"/>
    </source>
</evidence>
<comment type="subunit">
    <text evidence="5 6">The basal body constitutes a major portion of the flagellar organelle and consists of four rings (L,P,S, and M) mounted on a central rod. The rod consists of about 26 subunits of FlgG in the distal portion, and FlgB, FlgC and FlgF are thought to build up the proximal portion of the rod with about 6 subunits each.</text>
</comment>
<reference evidence="9 10" key="1">
    <citation type="submission" date="2016-07" db="EMBL/GenBank/DDBJ databases">
        <title>Comparative genomics of the Campylobacter concisus group.</title>
        <authorList>
            <person name="Miller W.G."/>
            <person name="Yee E."/>
            <person name="Chapman M.H."/>
            <person name="Huynh S."/>
            <person name="Bono J.L."/>
            <person name="On S.L.W."/>
            <person name="StLeger J."/>
            <person name="Foster G."/>
            <person name="Parker C.T."/>
        </authorList>
    </citation>
    <scope>NUCLEOTIDE SEQUENCE [LARGE SCALE GENOMIC DNA]</scope>
    <source>
        <strain evidence="9 10">CCUG 21559</strain>
    </source>
</reference>
<dbReference type="AlphaFoldDB" id="A0A6G5QIR8"/>
<keyword evidence="9" id="KW-0282">Flagellum</keyword>
<dbReference type="InterPro" id="IPR010930">
    <property type="entry name" value="Flg_bb/hook_C_dom"/>
</dbReference>
<name>A0A6G5QIR8_9BACT</name>
<evidence type="ECO:0000256" key="5">
    <source>
        <dbReference type="ARBA" id="ARBA00025933"/>
    </source>
</evidence>
<dbReference type="InterPro" id="IPR001444">
    <property type="entry name" value="Flag_bb_rod_N"/>
</dbReference>
<dbReference type="PANTHER" id="PTHR30435">
    <property type="entry name" value="FLAGELLAR PROTEIN"/>
    <property type="match status" value="1"/>
</dbReference>
<feature type="domain" description="Flagellar basal body rod protein N-terminal" evidence="7">
    <location>
        <begin position="14"/>
        <end position="37"/>
    </location>
</feature>
<keyword evidence="4 6" id="KW-0975">Bacterial flagellum</keyword>
<protein>
    <recommendedName>
        <fullName evidence="3 6">Flagellar basal-body rod protein FlgC</fullName>
    </recommendedName>
</protein>
<dbReference type="GO" id="GO:0071978">
    <property type="term" value="P:bacterial-type flagellum-dependent swarming motility"/>
    <property type="evidence" value="ECO:0007669"/>
    <property type="project" value="TreeGrafter"/>
</dbReference>
<feature type="domain" description="Flagellar basal-body/hook protein C-terminal" evidence="8">
    <location>
        <begin position="119"/>
        <end position="163"/>
    </location>
</feature>
<evidence type="ECO:0000256" key="3">
    <source>
        <dbReference type="ARBA" id="ARBA00017941"/>
    </source>
</evidence>
<dbReference type="Proteomes" id="UP000503264">
    <property type="component" value="Chromosome"/>
</dbReference>
<dbReference type="PROSITE" id="PS00588">
    <property type="entry name" value="FLAGELLA_BB_ROD"/>
    <property type="match status" value="1"/>
</dbReference>
<dbReference type="InterPro" id="IPR006299">
    <property type="entry name" value="FlgC"/>
</dbReference>
<comment type="subcellular location">
    <subcellularLocation>
        <location evidence="1 6">Bacterial flagellum basal body</location>
    </subcellularLocation>
</comment>
<gene>
    <name evidence="9" type="primary">flgC</name>
    <name evidence="9" type="ORF">CMUC_1728</name>
</gene>
<sequence length="168" mass="18692">MSRTYLNDFDISGYGLSAQRFRMNVISSNIANANTTRTAEGGPYRRQDVVFKAFDFNKVLNNELKKQNNMLEYENPIDDPDAPKEAFPTVMGVLVDKVVRDDKDFTLKYDPSHPDANAEGYVAYPNINPVIEMSNLIEATRAYQANVAAFQSAKSIAQSAIQLIGGQS</sequence>
<evidence type="ECO:0000259" key="7">
    <source>
        <dbReference type="Pfam" id="PF00460"/>
    </source>
</evidence>